<protein>
    <submittedName>
        <fullName evidence="1">LAQU0S01e10330g1_1</fullName>
    </submittedName>
</protein>
<gene>
    <name evidence="1" type="ORF">LAQU0_S01e10330g</name>
</gene>
<keyword evidence="2" id="KW-1185">Reference proteome</keyword>
<reference evidence="2" key="1">
    <citation type="submission" date="2015-10" db="EMBL/GenBank/DDBJ databases">
        <authorList>
            <person name="Devillers H."/>
        </authorList>
    </citation>
    <scope>NUCLEOTIDE SEQUENCE [LARGE SCALE GENOMIC DNA]</scope>
</reference>
<proteinExistence type="predicted"/>
<dbReference type="EMBL" id="LN890560">
    <property type="protein sequence ID" value="CUS20601.1"/>
    <property type="molecule type" value="Genomic_DNA"/>
</dbReference>
<organism evidence="1 2">
    <name type="scientific">Lachancea quebecensis</name>
    <dbReference type="NCBI Taxonomy" id="1654605"/>
    <lineage>
        <taxon>Eukaryota</taxon>
        <taxon>Fungi</taxon>
        <taxon>Dikarya</taxon>
        <taxon>Ascomycota</taxon>
        <taxon>Saccharomycotina</taxon>
        <taxon>Saccharomycetes</taxon>
        <taxon>Saccharomycetales</taxon>
        <taxon>Saccharomycetaceae</taxon>
        <taxon>Lachancea</taxon>
    </lineage>
</organism>
<dbReference type="Proteomes" id="UP000236544">
    <property type="component" value="Unassembled WGS sequence"/>
</dbReference>
<evidence type="ECO:0000313" key="1">
    <source>
        <dbReference type="EMBL" id="CUS20601.1"/>
    </source>
</evidence>
<name>A0A0P1KPF9_9SACH</name>
<dbReference type="OrthoDB" id="5358702at2759"/>
<sequence length="375" mass="43952">MKNLNLSRKLYELLTADYEDEEARLVILPDHFHEKRPADIVCVNDGNGIEIICFKTLYFQIFSEARGVLSELQIDRGCYLATTVLLLITPEDHSNIRRHEELFLSRLKDSNCDGRWKRDKVTEAFVRREIKFVTLCLTSSLARVNKSPSLWLLYRKLYVITDSLFPTIEVNHAMCFSKSAEAHFSNYYSWHTLRWMFDIGPKELKMHLSEATEAFCFRNPKDSSAWWSLSHVLVPSSDAQKHSAAQRNMLRTRYSFPSSSELIPRCASPIEVESKVRNIVKYIDYAEICEYPPFRCLEKLFQVLHQNCQEKYLERWCFQIKMFERENFAISESSVVHSNTQIQENLLIQRDFKALVMKKKFVLHMLPPTVLKSAP</sequence>
<dbReference type="SUPFAM" id="SSF48439">
    <property type="entry name" value="Protein prenylyltransferase"/>
    <property type="match status" value="1"/>
</dbReference>
<accession>A0A0P1KPF9</accession>
<dbReference type="AlphaFoldDB" id="A0A0P1KPF9"/>
<evidence type="ECO:0000313" key="2">
    <source>
        <dbReference type="Proteomes" id="UP000236544"/>
    </source>
</evidence>